<name>A0ABQ4WGB3_9ASTR</name>
<keyword evidence="1" id="KW-0175">Coiled coil</keyword>
<evidence type="ECO:0000256" key="1">
    <source>
        <dbReference type="SAM" id="Coils"/>
    </source>
</evidence>
<keyword evidence="3" id="KW-1185">Reference proteome</keyword>
<gene>
    <name evidence="2" type="ORF">Tco_0625255</name>
</gene>
<dbReference type="EMBL" id="BQNB010008616">
    <property type="protein sequence ID" value="GJS51893.1"/>
    <property type="molecule type" value="Genomic_DNA"/>
</dbReference>
<protein>
    <submittedName>
        <fullName evidence="2">Uncharacterized protein</fullName>
    </submittedName>
</protein>
<evidence type="ECO:0000313" key="3">
    <source>
        <dbReference type="Proteomes" id="UP001151760"/>
    </source>
</evidence>
<proteinExistence type="predicted"/>
<reference evidence="2" key="1">
    <citation type="journal article" date="2022" name="Int. J. Mol. Sci.">
        <title>Draft Genome of Tanacetum Coccineum: Genomic Comparison of Closely Related Tanacetum-Family Plants.</title>
        <authorList>
            <person name="Yamashiro T."/>
            <person name="Shiraishi A."/>
            <person name="Nakayama K."/>
            <person name="Satake H."/>
        </authorList>
    </citation>
    <scope>NUCLEOTIDE SEQUENCE</scope>
</reference>
<dbReference type="Proteomes" id="UP001151760">
    <property type="component" value="Unassembled WGS sequence"/>
</dbReference>
<accession>A0ABQ4WGB3</accession>
<organism evidence="2 3">
    <name type="scientific">Tanacetum coccineum</name>
    <dbReference type="NCBI Taxonomy" id="301880"/>
    <lineage>
        <taxon>Eukaryota</taxon>
        <taxon>Viridiplantae</taxon>
        <taxon>Streptophyta</taxon>
        <taxon>Embryophyta</taxon>
        <taxon>Tracheophyta</taxon>
        <taxon>Spermatophyta</taxon>
        <taxon>Magnoliopsida</taxon>
        <taxon>eudicotyledons</taxon>
        <taxon>Gunneridae</taxon>
        <taxon>Pentapetalae</taxon>
        <taxon>asterids</taxon>
        <taxon>campanulids</taxon>
        <taxon>Asterales</taxon>
        <taxon>Asteraceae</taxon>
        <taxon>Asteroideae</taxon>
        <taxon>Anthemideae</taxon>
        <taxon>Anthemidinae</taxon>
        <taxon>Tanacetum</taxon>
    </lineage>
</organism>
<sequence>MSAKDSIAIQTCELSEKEFNDFLALYPIPPAYHVILPKSNQTVFDAPPGYVGLFIYLDLTLLVMPNRLPLLLRAKLMVLSPPLSYSEGSLIFVGLLIYDLPFLLTEMDFRNFVYAEDEEYLSFLPKEPSPGFGTYFPFASVNIEPLRSNEEPVLQPAEVIADSGGSPKPELFVLHPGSVAARIKDRKCKIKGGSSRTPMERKLAYGSLNSRAKTSTSKDDVPFLIVSDYDEGLFDVPELKDATAVVDNDVNRRSRELLEVIEKLRGECNVIKERERAWEEVSKSVRVMCEAAMSDIERNPTVIALREKISTLSIKVKEHKANIERMMLESQKWASYQAILSTLESQIASLEAEKARLEDVKVSIRKEVDDVKQDRMEVVSLVVPYAAIELIHCDDLASLVGRLVSSAIFYWRCKAFEQVAAMKEPFDLSKVKGYHPSYKKEHDQAGNDLAITTFPWLSEFIADPLAPVKVLLSKKPSSLQRPAPLKTQALLPLPRKLFHFLF</sequence>
<evidence type="ECO:0000313" key="2">
    <source>
        <dbReference type="EMBL" id="GJS51893.1"/>
    </source>
</evidence>
<comment type="caution">
    <text evidence="2">The sequence shown here is derived from an EMBL/GenBank/DDBJ whole genome shotgun (WGS) entry which is preliminary data.</text>
</comment>
<reference evidence="2" key="2">
    <citation type="submission" date="2022-01" db="EMBL/GenBank/DDBJ databases">
        <authorList>
            <person name="Yamashiro T."/>
            <person name="Shiraishi A."/>
            <person name="Satake H."/>
            <person name="Nakayama K."/>
        </authorList>
    </citation>
    <scope>NUCLEOTIDE SEQUENCE</scope>
</reference>
<feature type="coiled-coil region" evidence="1">
    <location>
        <begin position="309"/>
        <end position="374"/>
    </location>
</feature>